<reference evidence="1" key="1">
    <citation type="journal article" date="2023" name="Mol. Phylogenet. Evol.">
        <title>Genome-scale phylogeny and comparative genomics of the fungal order Sordariales.</title>
        <authorList>
            <person name="Hensen N."/>
            <person name="Bonometti L."/>
            <person name="Westerberg I."/>
            <person name="Brannstrom I.O."/>
            <person name="Guillou S."/>
            <person name="Cros-Aarteil S."/>
            <person name="Calhoun S."/>
            <person name="Haridas S."/>
            <person name="Kuo A."/>
            <person name="Mondo S."/>
            <person name="Pangilinan J."/>
            <person name="Riley R."/>
            <person name="LaButti K."/>
            <person name="Andreopoulos B."/>
            <person name="Lipzen A."/>
            <person name="Chen C."/>
            <person name="Yan M."/>
            <person name="Daum C."/>
            <person name="Ng V."/>
            <person name="Clum A."/>
            <person name="Steindorff A."/>
            <person name="Ohm R.A."/>
            <person name="Martin F."/>
            <person name="Silar P."/>
            <person name="Natvig D.O."/>
            <person name="Lalanne C."/>
            <person name="Gautier V."/>
            <person name="Ament-Velasquez S.L."/>
            <person name="Kruys A."/>
            <person name="Hutchinson M.I."/>
            <person name="Powell A.J."/>
            <person name="Barry K."/>
            <person name="Miller A.N."/>
            <person name="Grigoriev I.V."/>
            <person name="Debuchy R."/>
            <person name="Gladieux P."/>
            <person name="Hiltunen Thoren M."/>
            <person name="Johannesson H."/>
        </authorList>
    </citation>
    <scope>NUCLEOTIDE SEQUENCE</scope>
    <source>
        <strain evidence="1">CBS 232.78</strain>
    </source>
</reference>
<evidence type="ECO:0000313" key="2">
    <source>
        <dbReference type="Proteomes" id="UP001285441"/>
    </source>
</evidence>
<keyword evidence="2" id="KW-1185">Reference proteome</keyword>
<sequence length="294" mass="32973">MKPTQPMGQRPVSLSAQICEKLQNLRPMDEKKLEEIAAAALALLEHAKKFPPGYNMASIIRSNPRFSGSVSSSVPVASAVASSSAPVPAAFPSSVALVSATRAFSSAPASDAGRGPLYPSYQHTQQVYYAPGIAHTAYQPRFAPIHPNYHQQMQWAHRCSCMACMAPHMHTHWDYQPVSALLNPNSQQEYENDSEFEQTEDESESEFALLHSYPEREYESEPEIELPEYYELEFPQRGCVSEPDLAQSDSEYEPKFAQRCYNSDHAQWESEFEIKQLESLPEFMLPEPGLPHSS</sequence>
<name>A0AAE0U3Y4_9PEZI</name>
<gene>
    <name evidence="1" type="ORF">B0H63DRAFT_538152</name>
</gene>
<reference evidence="1" key="2">
    <citation type="submission" date="2023-06" db="EMBL/GenBank/DDBJ databases">
        <authorList>
            <consortium name="Lawrence Berkeley National Laboratory"/>
            <person name="Haridas S."/>
            <person name="Hensen N."/>
            <person name="Bonometti L."/>
            <person name="Westerberg I."/>
            <person name="Brannstrom I.O."/>
            <person name="Guillou S."/>
            <person name="Cros-Aarteil S."/>
            <person name="Calhoun S."/>
            <person name="Kuo A."/>
            <person name="Mondo S."/>
            <person name="Pangilinan J."/>
            <person name="Riley R."/>
            <person name="LaButti K."/>
            <person name="Andreopoulos B."/>
            <person name="Lipzen A."/>
            <person name="Chen C."/>
            <person name="Yanf M."/>
            <person name="Daum C."/>
            <person name="Ng V."/>
            <person name="Clum A."/>
            <person name="Steindorff A."/>
            <person name="Ohm R."/>
            <person name="Martin F."/>
            <person name="Silar P."/>
            <person name="Natvig D."/>
            <person name="Lalanne C."/>
            <person name="Gautier V."/>
            <person name="Ament-velasquez S.L."/>
            <person name="Kruys A."/>
            <person name="Hutchinson M.I."/>
            <person name="Powell A.J."/>
            <person name="Barry K."/>
            <person name="Miller A.N."/>
            <person name="Grigoriev I.V."/>
            <person name="Debuchy R."/>
            <person name="Gladieux P."/>
            <person name="Thoren M.H."/>
            <person name="Johannesson H."/>
        </authorList>
    </citation>
    <scope>NUCLEOTIDE SEQUENCE</scope>
    <source>
        <strain evidence="1">CBS 232.78</strain>
    </source>
</reference>
<proteinExistence type="predicted"/>
<organism evidence="1 2">
    <name type="scientific">Podospora didyma</name>
    <dbReference type="NCBI Taxonomy" id="330526"/>
    <lineage>
        <taxon>Eukaryota</taxon>
        <taxon>Fungi</taxon>
        <taxon>Dikarya</taxon>
        <taxon>Ascomycota</taxon>
        <taxon>Pezizomycotina</taxon>
        <taxon>Sordariomycetes</taxon>
        <taxon>Sordariomycetidae</taxon>
        <taxon>Sordariales</taxon>
        <taxon>Podosporaceae</taxon>
        <taxon>Podospora</taxon>
    </lineage>
</organism>
<dbReference type="Proteomes" id="UP001285441">
    <property type="component" value="Unassembled WGS sequence"/>
</dbReference>
<comment type="caution">
    <text evidence="1">The sequence shown here is derived from an EMBL/GenBank/DDBJ whole genome shotgun (WGS) entry which is preliminary data.</text>
</comment>
<dbReference type="EMBL" id="JAULSW010000002">
    <property type="protein sequence ID" value="KAK3389991.1"/>
    <property type="molecule type" value="Genomic_DNA"/>
</dbReference>
<evidence type="ECO:0000313" key="1">
    <source>
        <dbReference type="EMBL" id="KAK3389991.1"/>
    </source>
</evidence>
<dbReference type="AlphaFoldDB" id="A0AAE0U3Y4"/>
<protein>
    <submittedName>
        <fullName evidence="1">Uncharacterized protein</fullName>
    </submittedName>
</protein>
<accession>A0AAE0U3Y4</accession>